<feature type="domain" description="FAE" evidence="4">
    <location>
        <begin position="71"/>
        <end position="229"/>
    </location>
</feature>
<evidence type="ECO:0000256" key="3">
    <source>
        <dbReference type="SAM" id="Phobius"/>
    </source>
</evidence>
<keyword evidence="3" id="KW-1133">Transmembrane helix</keyword>
<dbReference type="SUPFAM" id="SSF53901">
    <property type="entry name" value="Thiolase-like"/>
    <property type="match status" value="1"/>
</dbReference>
<evidence type="ECO:0000313" key="5">
    <source>
        <dbReference type="EMBL" id="MCE3051971.1"/>
    </source>
</evidence>
<evidence type="ECO:0000256" key="1">
    <source>
        <dbReference type="ARBA" id="ARBA00023315"/>
    </source>
</evidence>
<organism evidence="5 6">
    <name type="scientific">Datura stramonium</name>
    <name type="common">Jimsonweed</name>
    <name type="synonym">Common thornapple</name>
    <dbReference type="NCBI Taxonomy" id="4076"/>
    <lineage>
        <taxon>Eukaryota</taxon>
        <taxon>Viridiplantae</taxon>
        <taxon>Streptophyta</taxon>
        <taxon>Embryophyta</taxon>
        <taxon>Tracheophyta</taxon>
        <taxon>Spermatophyta</taxon>
        <taxon>Magnoliopsida</taxon>
        <taxon>eudicotyledons</taxon>
        <taxon>Gunneridae</taxon>
        <taxon>Pentapetalae</taxon>
        <taxon>asterids</taxon>
        <taxon>lamiids</taxon>
        <taxon>Solanales</taxon>
        <taxon>Solanaceae</taxon>
        <taxon>Solanoideae</taxon>
        <taxon>Datureae</taxon>
        <taxon>Datura</taxon>
    </lineage>
</organism>
<evidence type="ECO:0000256" key="2">
    <source>
        <dbReference type="ARBA" id="ARBA00047375"/>
    </source>
</evidence>
<dbReference type="InterPro" id="IPR012392">
    <property type="entry name" value="3-ktacl-CoA_syn"/>
</dbReference>
<name>A0ABS8WPY4_DATST</name>
<protein>
    <recommendedName>
        <fullName evidence="4">FAE domain-containing protein</fullName>
    </recommendedName>
</protein>
<feature type="non-terminal residue" evidence="5">
    <location>
        <position position="229"/>
    </location>
</feature>
<feature type="transmembrane region" description="Helical" evidence="3">
    <location>
        <begin position="18"/>
        <end position="40"/>
    </location>
</feature>
<feature type="transmembrane region" description="Helical" evidence="3">
    <location>
        <begin position="52"/>
        <end position="71"/>
    </location>
</feature>
<keyword evidence="1" id="KW-0808">Transferase</keyword>
<comment type="catalytic activity">
    <reaction evidence="2">
        <text>a very-long-chain acyl-CoA + malonyl-CoA + H(+) = a very-long-chain 3-oxoacyl-CoA + CO2 + CoA</text>
        <dbReference type="Rhea" id="RHEA:32727"/>
        <dbReference type="ChEBI" id="CHEBI:15378"/>
        <dbReference type="ChEBI" id="CHEBI:16526"/>
        <dbReference type="ChEBI" id="CHEBI:57287"/>
        <dbReference type="ChEBI" id="CHEBI:57384"/>
        <dbReference type="ChEBI" id="CHEBI:90725"/>
        <dbReference type="ChEBI" id="CHEBI:90736"/>
        <dbReference type="EC" id="2.3.1.199"/>
    </reaction>
</comment>
<keyword evidence="6" id="KW-1185">Reference proteome</keyword>
<evidence type="ECO:0000313" key="6">
    <source>
        <dbReference type="Proteomes" id="UP000823775"/>
    </source>
</evidence>
<dbReference type="InterPro" id="IPR013601">
    <property type="entry name" value="FAE1_typ3_polyketide_synth"/>
</dbReference>
<keyword evidence="3" id="KW-0472">Membrane</keyword>
<dbReference type="EMBL" id="JACEIK010009109">
    <property type="protein sequence ID" value="MCE3051971.1"/>
    <property type="molecule type" value="Genomic_DNA"/>
</dbReference>
<sequence length="229" mass="25746">MGAQTNQLSSKLKLGYRFLISHAPYIIIIPTLAALGFHLLTITTLEDMKNHIIPMLKSSSILIVFLAVLYFRGRSRDIYLIDFACYKPDEADMMSKQELLNIMLSNFDDKESLNLQKKVLEKSGYSDKTYIPKSIRMLPAKLLTFNESRKEIEKVMFGAIDDLLAKTKVKAREIGIVIVNIGMYNPTPSLSSMIVNHYKLGVNVLTYNISGMGCSAGLISIDLANRIMQ</sequence>
<gene>
    <name evidence="5" type="ORF">HAX54_051296</name>
</gene>
<dbReference type="PANTHER" id="PTHR31561">
    <property type="entry name" value="3-KETOACYL-COA SYNTHASE"/>
    <property type="match status" value="1"/>
</dbReference>
<keyword evidence="3" id="KW-0812">Transmembrane</keyword>
<reference evidence="5 6" key="1">
    <citation type="journal article" date="2021" name="BMC Genomics">
        <title>Datura genome reveals duplications of psychoactive alkaloid biosynthetic genes and high mutation rate following tissue culture.</title>
        <authorList>
            <person name="Rajewski A."/>
            <person name="Carter-House D."/>
            <person name="Stajich J."/>
            <person name="Litt A."/>
        </authorList>
    </citation>
    <scope>NUCLEOTIDE SEQUENCE [LARGE SCALE GENOMIC DNA]</scope>
    <source>
        <strain evidence="5">AR-01</strain>
    </source>
</reference>
<accession>A0ABS8WPY4</accession>
<comment type="caution">
    <text evidence="5">The sequence shown here is derived from an EMBL/GenBank/DDBJ whole genome shotgun (WGS) entry which is preliminary data.</text>
</comment>
<dbReference type="InterPro" id="IPR016039">
    <property type="entry name" value="Thiolase-like"/>
</dbReference>
<evidence type="ECO:0000259" key="4">
    <source>
        <dbReference type="Pfam" id="PF08392"/>
    </source>
</evidence>
<dbReference type="Gene3D" id="3.40.47.10">
    <property type="match status" value="1"/>
</dbReference>
<dbReference type="Pfam" id="PF08392">
    <property type="entry name" value="FAE1_CUT1_RppA"/>
    <property type="match status" value="1"/>
</dbReference>
<dbReference type="Proteomes" id="UP000823775">
    <property type="component" value="Unassembled WGS sequence"/>
</dbReference>
<proteinExistence type="predicted"/>
<keyword evidence="1" id="KW-0012">Acyltransferase</keyword>